<sequence length="998" mass="104030">MQTAYHAEALGSGASFLSHAHLVPRPAAGSAYPFGYHAANYTDGANAPHMLLPTGYGGVAPGPYPQISAEAAAAAVVQPQAYALPGFNYASPFTAALTTPLLNAVQSSLVTASSNAATEMQQIMSSPGQPSALWAQENTPSCSDNGFNQVGAAPDPQQHYAGLSASALPPSLQQHQQDPGVAPLGASVPGFLAPGGYGSAVDVWKHLAMVAATGGCQSGAPLQPSYGSGYQLPFIQQQQQHAATAALQMQAAYIQQQQQQQQQQPSAYGAPGPTMASLGAAAAAASLGVAQSPAGHGLPAGLANAPAHVLQLIQQHQQKLQQQQQQHQQPMQAAITPDSLSDPALAAAAATALHLLQLPAGLRALAACGIMPHLLQAQQPQPPQPQAPPGCGPTSAACYGSGLLAALMPPMPPTAYAPCEPLVAAARASMGQLPYQPPAAAPGLLSTQLQLRPAFAVQTAPGAGTYPREAGPELTDPRLQHLQLLQQQQPLLQAQSSQQPPSGQAQPMNMNPSQGFPEQQPHRQQELPQGQQVERPEREICRAQPSSPSATAAAARRESLAGSLSAPSPVDKEPYTETSSPSPTREPSSAPSGQALSAPQPTSAALLILGMQQQQQFQRQQQQQTGTLARGLDSSSPKTSAELQVRAPSRTSLLPPQLGLPPGPQLLHFAGMPLQLPLPHAVLQATACQPVQPASSCPPPAVKGHVGGAPAACTSTSAPPGALETRRRTLADRRERRKESNRESARRCRLRREKDTCELSRRVTAQETANGNMVAQLQRLEQITNMLLDQNNVLEAWLKHIQEAGDGASTAASTILGYVRNLDEQMAAAAAAVHLQADASQGVYLPADAMAAVQEQPQSQTQLEVPSRNAQGLHQRLASSSETAALMAMDEARGEHAGNNVIRIEGSGAGEAMVVRGLVSGHVGVRSARGGHLGSTSADAFHPAMMGGGESSEALRRSSLVGLDDDDEDDEDDEEDEDEQQLSEGEGDDVVDLEDDQM</sequence>
<evidence type="ECO:0000256" key="5">
    <source>
        <dbReference type="ARBA" id="ARBA00023242"/>
    </source>
</evidence>
<name>A0ABQ5SLU7_9CHLO</name>
<dbReference type="PANTHER" id="PTHR46324:SF26">
    <property type="entry name" value="OS02G0728001 PROTEIN"/>
    <property type="match status" value="1"/>
</dbReference>
<keyword evidence="9" id="KW-1185">Reference proteome</keyword>
<evidence type="ECO:0000256" key="6">
    <source>
        <dbReference type="SAM" id="MobiDB-lite"/>
    </source>
</evidence>
<feature type="compositionally biased region" description="Low complexity" evidence="6">
    <location>
        <begin position="543"/>
        <end position="566"/>
    </location>
</feature>
<comment type="subcellular location">
    <subcellularLocation>
        <location evidence="1">Nucleus</location>
    </subcellularLocation>
</comment>
<feature type="region of interest" description="Disordered" evidence="6">
    <location>
        <begin position="708"/>
        <end position="749"/>
    </location>
</feature>
<feature type="compositionally biased region" description="Basic and acidic residues" evidence="6">
    <location>
        <begin position="724"/>
        <end position="749"/>
    </location>
</feature>
<evidence type="ECO:0000313" key="9">
    <source>
        <dbReference type="Proteomes" id="UP001165090"/>
    </source>
</evidence>
<evidence type="ECO:0000256" key="2">
    <source>
        <dbReference type="ARBA" id="ARBA00023015"/>
    </source>
</evidence>
<dbReference type="CDD" id="cd14702">
    <property type="entry name" value="bZIP_plant_GBF1"/>
    <property type="match status" value="1"/>
</dbReference>
<evidence type="ECO:0000259" key="7">
    <source>
        <dbReference type="PROSITE" id="PS50217"/>
    </source>
</evidence>
<dbReference type="PANTHER" id="PTHR46324">
    <property type="entry name" value="BASIC LEUCINE ZIPPER 43-RELATED"/>
    <property type="match status" value="1"/>
</dbReference>
<evidence type="ECO:0000313" key="8">
    <source>
        <dbReference type="EMBL" id="GLI70490.1"/>
    </source>
</evidence>
<dbReference type="PROSITE" id="PS50217">
    <property type="entry name" value="BZIP"/>
    <property type="match status" value="1"/>
</dbReference>
<keyword evidence="2" id="KW-0805">Transcription regulation</keyword>
<gene>
    <name evidence="8" type="ORF">VaNZ11_015396</name>
</gene>
<evidence type="ECO:0000256" key="1">
    <source>
        <dbReference type="ARBA" id="ARBA00004123"/>
    </source>
</evidence>
<organism evidence="8 9">
    <name type="scientific">Volvox africanus</name>
    <dbReference type="NCBI Taxonomy" id="51714"/>
    <lineage>
        <taxon>Eukaryota</taxon>
        <taxon>Viridiplantae</taxon>
        <taxon>Chlorophyta</taxon>
        <taxon>core chlorophytes</taxon>
        <taxon>Chlorophyceae</taxon>
        <taxon>CS clade</taxon>
        <taxon>Chlamydomonadales</taxon>
        <taxon>Volvocaceae</taxon>
        <taxon>Volvox</taxon>
    </lineage>
</organism>
<feature type="region of interest" description="Disordered" evidence="6">
    <location>
        <begin position="492"/>
        <end position="600"/>
    </location>
</feature>
<keyword evidence="3" id="KW-0238">DNA-binding</keyword>
<dbReference type="InterPro" id="IPR004827">
    <property type="entry name" value="bZIP"/>
</dbReference>
<feature type="domain" description="BZIP" evidence="7">
    <location>
        <begin position="731"/>
        <end position="782"/>
    </location>
</feature>
<feature type="compositionally biased region" description="Low complexity" evidence="6">
    <location>
        <begin position="708"/>
        <end position="723"/>
    </location>
</feature>
<dbReference type="PROSITE" id="PS00036">
    <property type="entry name" value="BZIP_BASIC"/>
    <property type="match status" value="1"/>
</dbReference>
<accession>A0ABQ5SLU7</accession>
<dbReference type="Gene3D" id="1.20.5.170">
    <property type="match status" value="1"/>
</dbReference>
<feature type="compositionally biased region" description="Low complexity" evidence="6">
    <location>
        <begin position="492"/>
        <end position="507"/>
    </location>
</feature>
<protein>
    <recommendedName>
        <fullName evidence="7">BZIP domain-containing protein</fullName>
    </recommendedName>
</protein>
<evidence type="ECO:0000256" key="3">
    <source>
        <dbReference type="ARBA" id="ARBA00023125"/>
    </source>
</evidence>
<dbReference type="InterPro" id="IPR044521">
    <property type="entry name" value="AtbZIP8/43"/>
</dbReference>
<comment type="caution">
    <text evidence="8">The sequence shown here is derived from an EMBL/GenBank/DDBJ whole genome shotgun (WGS) entry which is preliminary data.</text>
</comment>
<keyword evidence="4" id="KW-0804">Transcription</keyword>
<dbReference type="InterPro" id="IPR045314">
    <property type="entry name" value="bZIP_plant_GBF1"/>
</dbReference>
<dbReference type="InterPro" id="IPR046347">
    <property type="entry name" value="bZIP_sf"/>
</dbReference>
<feature type="region of interest" description="Disordered" evidence="6">
    <location>
        <begin position="616"/>
        <end position="640"/>
    </location>
</feature>
<dbReference type="Proteomes" id="UP001165090">
    <property type="component" value="Unassembled WGS sequence"/>
</dbReference>
<feature type="compositionally biased region" description="Acidic residues" evidence="6">
    <location>
        <begin position="963"/>
        <end position="998"/>
    </location>
</feature>
<feature type="compositionally biased region" description="Polar residues" evidence="6">
    <location>
        <begin position="508"/>
        <end position="517"/>
    </location>
</feature>
<feature type="compositionally biased region" description="Low complexity" evidence="6">
    <location>
        <begin position="576"/>
        <end position="592"/>
    </location>
</feature>
<proteinExistence type="predicted"/>
<reference evidence="8 9" key="1">
    <citation type="journal article" date="2023" name="IScience">
        <title>Expanded male sex-determining region conserved during the evolution of homothallism in the green alga Volvox.</title>
        <authorList>
            <person name="Yamamoto K."/>
            <person name="Matsuzaki R."/>
            <person name="Mahakham W."/>
            <person name="Heman W."/>
            <person name="Sekimoto H."/>
            <person name="Kawachi M."/>
            <person name="Minakuchi Y."/>
            <person name="Toyoda A."/>
            <person name="Nozaki H."/>
        </authorList>
    </citation>
    <scope>NUCLEOTIDE SEQUENCE [LARGE SCALE GENOMIC DNA]</scope>
    <source>
        <strain evidence="8 9">NIES-4468</strain>
    </source>
</reference>
<dbReference type="SUPFAM" id="SSF57959">
    <property type="entry name" value="Leucine zipper domain"/>
    <property type="match status" value="1"/>
</dbReference>
<keyword evidence="5" id="KW-0539">Nucleus</keyword>
<evidence type="ECO:0000256" key="4">
    <source>
        <dbReference type="ARBA" id="ARBA00023163"/>
    </source>
</evidence>
<dbReference type="SMART" id="SM00338">
    <property type="entry name" value="BRLZ"/>
    <property type="match status" value="1"/>
</dbReference>
<dbReference type="Pfam" id="PF00170">
    <property type="entry name" value="bZIP_1"/>
    <property type="match status" value="1"/>
</dbReference>
<feature type="region of interest" description="Disordered" evidence="6">
    <location>
        <begin position="927"/>
        <end position="998"/>
    </location>
</feature>
<dbReference type="EMBL" id="BSDZ01000094">
    <property type="protein sequence ID" value="GLI70490.1"/>
    <property type="molecule type" value="Genomic_DNA"/>
</dbReference>